<evidence type="ECO:0000313" key="2">
    <source>
        <dbReference type="EMBL" id="EEJ41135.1"/>
    </source>
</evidence>
<dbReference type="HOGENOM" id="CLU_163970_0_0_9"/>
<dbReference type="AlphaFoldDB" id="C2ESH0"/>
<gene>
    <name evidence="2" type="ORF">HMPREF0549_0406</name>
</gene>
<sequence length="123" mass="14848">MLINYETAKLNLASCLKEFKNMAHIYLMTLIIIFMIESFFEVKWFAQIRDIFQRSGRITPTKRVQRVIKIETQWSWFSWILLILLFVLPEVYTFLLICIITLIETIIVYELYNARNYAQQINK</sequence>
<comment type="caution">
    <text evidence="2">The sequence shown here is derived from an EMBL/GenBank/DDBJ whole genome shotgun (WGS) entry which is preliminary data.</text>
</comment>
<evidence type="ECO:0000313" key="3">
    <source>
        <dbReference type="Proteomes" id="UP000004483"/>
    </source>
</evidence>
<keyword evidence="1" id="KW-1133">Transmembrane helix</keyword>
<feature type="transmembrane region" description="Helical" evidence="1">
    <location>
        <begin position="67"/>
        <end position="88"/>
    </location>
</feature>
<name>C2ESH0_9LACO</name>
<evidence type="ECO:0000256" key="1">
    <source>
        <dbReference type="SAM" id="Phobius"/>
    </source>
</evidence>
<dbReference type="eggNOG" id="ENOG5030ACS">
    <property type="taxonomic scope" value="Bacteria"/>
</dbReference>
<reference evidence="2 3" key="1">
    <citation type="submission" date="2009-01" db="EMBL/GenBank/DDBJ databases">
        <authorList>
            <person name="Qin X."/>
            <person name="Bachman B."/>
            <person name="Battles P."/>
            <person name="Bell A."/>
            <person name="Bess C."/>
            <person name="Bickham C."/>
            <person name="Chaboub L."/>
            <person name="Chen D."/>
            <person name="Coyle M."/>
            <person name="Deiros D.R."/>
            <person name="Dinh H."/>
            <person name="Forbes L."/>
            <person name="Fowler G."/>
            <person name="Francisco L."/>
            <person name="Fu Q."/>
            <person name="Gubbala S."/>
            <person name="Hale W."/>
            <person name="Han Y."/>
            <person name="Hemphill L."/>
            <person name="Highlander S.K."/>
            <person name="Hirani K."/>
            <person name="Hogues M."/>
            <person name="Jackson L."/>
            <person name="Jakkamsetti A."/>
            <person name="Javaid M."/>
            <person name="Jiang H."/>
            <person name="Korchina V."/>
            <person name="Kovar C."/>
            <person name="Lara F."/>
            <person name="Lee S."/>
            <person name="Mata R."/>
            <person name="Mathew T."/>
            <person name="Moen C."/>
            <person name="Morales K."/>
            <person name="Munidasa M."/>
            <person name="Nazareth L."/>
            <person name="Ngo R."/>
            <person name="Nguyen L."/>
            <person name="Okwuonu G."/>
            <person name="Ongeri F."/>
            <person name="Patil S."/>
            <person name="Petrosino J."/>
            <person name="Pham C."/>
            <person name="Pham P."/>
            <person name="Pu L.-L."/>
            <person name="Puazo M."/>
            <person name="Raj R."/>
            <person name="Reid J."/>
            <person name="Rouhana J."/>
            <person name="Saada N."/>
            <person name="Shang Y."/>
            <person name="Simmons D."/>
            <person name="Thornton R."/>
            <person name="Warren J."/>
            <person name="Weissenberger G."/>
            <person name="Zhang J."/>
            <person name="Zhang L."/>
            <person name="Zhou C."/>
            <person name="Zhu D."/>
            <person name="Muzny D."/>
            <person name="Worley K."/>
            <person name="Gibbs R."/>
        </authorList>
    </citation>
    <scope>NUCLEOTIDE SEQUENCE [LARGE SCALE GENOMIC DNA]</scope>
    <source>
        <strain evidence="2 3">ATCC 49540</strain>
    </source>
</reference>
<accession>C2ESH0</accession>
<keyword evidence="1" id="KW-0812">Transmembrane</keyword>
<feature type="transmembrane region" description="Helical" evidence="1">
    <location>
        <begin position="94"/>
        <end position="112"/>
    </location>
</feature>
<keyword evidence="1" id="KW-0472">Membrane</keyword>
<proteinExistence type="predicted"/>
<feature type="transmembrane region" description="Helical" evidence="1">
    <location>
        <begin position="25"/>
        <end position="46"/>
    </location>
</feature>
<protein>
    <submittedName>
        <fullName evidence="2">Uncharacterized protein</fullName>
    </submittedName>
</protein>
<dbReference type="STRING" id="1423814.HMPREF0549_0406"/>
<dbReference type="EMBL" id="ACGV01000026">
    <property type="protein sequence ID" value="EEJ41135.1"/>
    <property type="molecule type" value="Genomic_DNA"/>
</dbReference>
<dbReference type="Proteomes" id="UP000004483">
    <property type="component" value="Unassembled WGS sequence"/>
</dbReference>
<organism evidence="2 3">
    <name type="scientific">Limosilactobacillus vaginalis DSM 5837 = ATCC 49540</name>
    <dbReference type="NCBI Taxonomy" id="1423814"/>
    <lineage>
        <taxon>Bacteria</taxon>
        <taxon>Bacillati</taxon>
        <taxon>Bacillota</taxon>
        <taxon>Bacilli</taxon>
        <taxon>Lactobacillales</taxon>
        <taxon>Lactobacillaceae</taxon>
        <taxon>Limosilactobacillus</taxon>
    </lineage>
</organism>